<dbReference type="AlphaFoldDB" id="A0A8S8XIP9"/>
<keyword evidence="1" id="KW-0732">Signal</keyword>
<evidence type="ECO:0000313" key="4">
    <source>
        <dbReference type="Proteomes" id="UP000681075"/>
    </source>
</evidence>
<comment type="caution">
    <text evidence="3">The sequence shown here is derived from an EMBL/GenBank/DDBJ whole genome shotgun (WGS) entry which is preliminary data.</text>
</comment>
<evidence type="ECO:0000259" key="2">
    <source>
        <dbReference type="Pfam" id="PF00561"/>
    </source>
</evidence>
<evidence type="ECO:0000313" key="3">
    <source>
        <dbReference type="EMBL" id="GIL41045.1"/>
    </source>
</evidence>
<proteinExistence type="predicted"/>
<evidence type="ECO:0000256" key="1">
    <source>
        <dbReference type="SAM" id="SignalP"/>
    </source>
</evidence>
<dbReference type="GO" id="GO:0016020">
    <property type="term" value="C:membrane"/>
    <property type="evidence" value="ECO:0007669"/>
    <property type="project" value="TreeGrafter"/>
</dbReference>
<reference evidence="3" key="1">
    <citation type="submission" date="2021-02" db="EMBL/GenBank/DDBJ databases">
        <title>Genome sequence of Rhodospirillales sp. strain TMPK1 isolated from soil.</title>
        <authorList>
            <person name="Nakai R."/>
            <person name="Kusada H."/>
            <person name="Tamaki H."/>
        </authorList>
    </citation>
    <scope>NUCLEOTIDE SEQUENCE</scope>
    <source>
        <strain evidence="3">TMPK1</strain>
    </source>
</reference>
<feature type="chain" id="PRO_5035902354" evidence="1">
    <location>
        <begin position="27"/>
        <end position="313"/>
    </location>
</feature>
<dbReference type="GO" id="GO:0016787">
    <property type="term" value="F:hydrolase activity"/>
    <property type="evidence" value="ECO:0007669"/>
    <property type="project" value="UniProtKB-KW"/>
</dbReference>
<dbReference type="InterPro" id="IPR029058">
    <property type="entry name" value="AB_hydrolase_fold"/>
</dbReference>
<dbReference type="SUPFAM" id="SSF53474">
    <property type="entry name" value="alpha/beta-Hydrolases"/>
    <property type="match status" value="1"/>
</dbReference>
<name>A0A8S8XIP9_9PROT</name>
<feature type="domain" description="AB hydrolase-1" evidence="2">
    <location>
        <begin position="63"/>
        <end position="192"/>
    </location>
</feature>
<dbReference type="Proteomes" id="UP000681075">
    <property type="component" value="Unassembled WGS sequence"/>
</dbReference>
<dbReference type="RefSeq" id="WP_420244363.1">
    <property type="nucleotide sequence ID" value="NZ_BOPV01000001.1"/>
</dbReference>
<dbReference type="Pfam" id="PF00561">
    <property type="entry name" value="Abhydrolase_1"/>
    <property type="match status" value="1"/>
</dbReference>
<keyword evidence="4" id="KW-1185">Reference proteome</keyword>
<dbReference type="PANTHER" id="PTHR43798">
    <property type="entry name" value="MONOACYLGLYCEROL LIPASE"/>
    <property type="match status" value="1"/>
</dbReference>
<sequence length="313" mass="34870">MNRRAILINGVATTALLSMAPFVAHAAPLREWMRAEFHAKRKFADLAVGKIAYVERGKGPAAIFLHGFPLNGFQWRGVMARLDDVRRCIAPDLMGLGYSDVPASTDLSPVAQAEMIVAFMDRLGVREADFVANDSSDGIAQLIAAAHPDRVRSILFTNGDTHTNSPPEKLLPFIEMAKRGEVDAWYEKHLTDPSFVANGIGNAFSNPVPPELLEVYFRPLISSPKRRQQGQTFGTAMLPNPLPAIEPKLRAFKKPVRMVWARNSDLFADEWAEWLDRTFPGSTGIRFVDDAKLFFPEEQPALIVAECRKLWKA</sequence>
<organism evidence="3 4">
    <name type="scientific">Roseiterribacter gracilis</name>
    <dbReference type="NCBI Taxonomy" id="2812848"/>
    <lineage>
        <taxon>Bacteria</taxon>
        <taxon>Pseudomonadati</taxon>
        <taxon>Pseudomonadota</taxon>
        <taxon>Alphaproteobacteria</taxon>
        <taxon>Rhodospirillales</taxon>
        <taxon>Roseiterribacteraceae</taxon>
        <taxon>Roseiterribacter</taxon>
    </lineage>
</organism>
<gene>
    <name evidence="3" type="ORF">TMPK1_32820</name>
</gene>
<dbReference type="InterPro" id="IPR000073">
    <property type="entry name" value="AB_hydrolase_1"/>
</dbReference>
<protein>
    <submittedName>
        <fullName evidence="3">Hydrolase</fullName>
    </submittedName>
</protein>
<dbReference type="EMBL" id="BOPV01000001">
    <property type="protein sequence ID" value="GIL41045.1"/>
    <property type="molecule type" value="Genomic_DNA"/>
</dbReference>
<keyword evidence="3" id="KW-0378">Hydrolase</keyword>
<dbReference type="PANTHER" id="PTHR43798:SF24">
    <property type="entry name" value="CIS-3-ALKYL-4-ALKYLOXETAN-2-ONE DECARBOXYLASE"/>
    <property type="match status" value="1"/>
</dbReference>
<dbReference type="InterPro" id="IPR050266">
    <property type="entry name" value="AB_hydrolase_sf"/>
</dbReference>
<dbReference type="Gene3D" id="3.40.50.1820">
    <property type="entry name" value="alpha/beta hydrolase"/>
    <property type="match status" value="1"/>
</dbReference>
<accession>A0A8S8XIP9</accession>
<feature type="signal peptide" evidence="1">
    <location>
        <begin position="1"/>
        <end position="26"/>
    </location>
</feature>